<evidence type="ECO:0000256" key="5">
    <source>
        <dbReference type="ARBA" id="ARBA00023136"/>
    </source>
</evidence>
<evidence type="ECO:0000313" key="8">
    <source>
        <dbReference type="EMBL" id="TLP40554.1"/>
    </source>
</evidence>
<feature type="transmembrane region" description="Helical" evidence="6">
    <location>
        <begin position="386"/>
        <end position="412"/>
    </location>
</feature>
<feature type="transmembrane region" description="Helical" evidence="6">
    <location>
        <begin position="310"/>
        <end position="332"/>
    </location>
</feature>
<dbReference type="EMBL" id="VANU01000001">
    <property type="protein sequence ID" value="TLP40554.1"/>
    <property type="molecule type" value="Genomic_DNA"/>
</dbReference>
<evidence type="ECO:0000313" key="9">
    <source>
        <dbReference type="Proteomes" id="UP000308901"/>
    </source>
</evidence>
<sequence length="830" mass="94617">MIKKFYDTYILKHPLKVLALVLIGVCFLGFNATKLEIDASSETLLLDNDKDLQFSREVTKRYYTPDYLIVTYKPNNDLLSDESLNTLKKLTNELKTIENVSSVTSLLNVPLLQSPVQELRKLVDGVRTIENTDIDKNLVKKEFLESELYKNSLVSSDFTTTAIVLNLKDDKKYFELLEKRNSLLSKKRENSASKEDLIQLEKVSIEFKRYRDLQREENHKNIKKAREIIEKYENDGKLFLGGVEMIANDVIGFVKNDLFIYGNTLIFLLIIILWVIFRQFIWILLPLIICTMSVISTAGTLGLFGWEVTVISSNFIALQLIITISIVLHLIVRYRELSLKYKNANQYKLVLNTILSKFNPSFFAIITTIAGFGSLVLSGIQPVKNLGWMMSAGIAISLLISFLVFPAILILTNRINRDLNKKHQSTYMILASNLVEKQGLLIIIVSVLIVAFSLTGTMKLKVENSFINYFKKSTEIYKGMEIIDNKLGGTTPLDIIIKFDAKKEEKSKKQVVADDGFSDFEAEFAESANDEKYWFTKDKMDVITRVHNYLEKNPNIGKVSSLATLLKTGKLLNKGKELDGFTLALLYKELPEEYKDIILSPYINIEYNEARISTRIIDSNPELRRDALIKKLNDELPAIIDNSTVEFRLSNLMILYNNMLQSLFDSQIKTIGFVVIILFLMFFILFRSLLIAFIAILANIVPISIIFGIMGWLSIPLDIMTITIAAISIGIGVDDTIHYIHRFHEEFKKDHNYINSMKRSHQSIGYAMVYTSLVVIIGFSILVLSNLVPTIYFGLLTVIVMATILLSALFLLPRLLIIFKPYGIKKSLHV</sequence>
<feature type="transmembrane region" description="Helical" evidence="6">
    <location>
        <begin position="791"/>
        <end position="812"/>
    </location>
</feature>
<feature type="domain" description="SSD" evidence="7">
    <location>
        <begin position="691"/>
        <end position="818"/>
    </location>
</feature>
<organism evidence="8 9">
    <name type="scientific">Arcobacter arenosus</name>
    <dbReference type="NCBI Taxonomy" id="2576037"/>
    <lineage>
        <taxon>Bacteria</taxon>
        <taxon>Pseudomonadati</taxon>
        <taxon>Campylobacterota</taxon>
        <taxon>Epsilonproteobacteria</taxon>
        <taxon>Campylobacterales</taxon>
        <taxon>Arcobacteraceae</taxon>
        <taxon>Arcobacter</taxon>
    </lineage>
</organism>
<feature type="transmembrane region" description="Helical" evidence="6">
    <location>
        <begin position="693"/>
        <end position="713"/>
    </location>
</feature>
<evidence type="ECO:0000256" key="3">
    <source>
        <dbReference type="ARBA" id="ARBA00022692"/>
    </source>
</evidence>
<dbReference type="Proteomes" id="UP000308901">
    <property type="component" value="Unassembled WGS sequence"/>
</dbReference>
<protein>
    <submittedName>
        <fullName evidence="8">RND family transporter</fullName>
    </submittedName>
</protein>
<dbReference type="Gene3D" id="1.20.1640.10">
    <property type="entry name" value="Multidrug efflux transporter AcrB transmembrane domain"/>
    <property type="match status" value="2"/>
</dbReference>
<feature type="transmembrane region" description="Helical" evidence="6">
    <location>
        <begin position="668"/>
        <end position="686"/>
    </location>
</feature>
<dbReference type="RefSeq" id="WP_138150844.1">
    <property type="nucleotide sequence ID" value="NZ_VANU01000001.1"/>
</dbReference>
<proteinExistence type="predicted"/>
<reference evidence="8 9" key="1">
    <citation type="submission" date="2019-05" db="EMBL/GenBank/DDBJ databases">
        <title>Arcobacter sp. nov., isolated from sea sediment.</title>
        <authorList>
            <person name="Kim W."/>
        </authorList>
    </citation>
    <scope>NUCLEOTIDE SEQUENCE [LARGE SCALE GENOMIC DNA]</scope>
    <source>
        <strain evidence="8 9">CAU 1517</strain>
    </source>
</reference>
<dbReference type="PROSITE" id="PS50156">
    <property type="entry name" value="SSD"/>
    <property type="match status" value="1"/>
</dbReference>
<feature type="transmembrane region" description="Helical" evidence="6">
    <location>
        <begin position="362"/>
        <end position="380"/>
    </location>
</feature>
<evidence type="ECO:0000256" key="6">
    <source>
        <dbReference type="SAM" id="Phobius"/>
    </source>
</evidence>
<keyword evidence="2" id="KW-1003">Cell membrane</keyword>
<feature type="transmembrane region" description="Helical" evidence="6">
    <location>
        <begin position="439"/>
        <end position="458"/>
    </location>
</feature>
<accession>A0A5R8Y3A5</accession>
<dbReference type="InterPro" id="IPR050545">
    <property type="entry name" value="Mycobact_MmpL"/>
</dbReference>
<evidence type="ECO:0000256" key="4">
    <source>
        <dbReference type="ARBA" id="ARBA00022989"/>
    </source>
</evidence>
<gene>
    <name evidence="8" type="ORF">FDK22_00640</name>
</gene>
<keyword evidence="5 6" id="KW-0472">Membrane</keyword>
<name>A0A5R8Y3A5_9BACT</name>
<keyword evidence="3 6" id="KW-0812">Transmembrane</keyword>
<comment type="caution">
    <text evidence="8">The sequence shown here is derived from an EMBL/GenBank/DDBJ whole genome shotgun (WGS) entry which is preliminary data.</text>
</comment>
<feature type="transmembrane region" description="Helical" evidence="6">
    <location>
        <begin position="719"/>
        <end position="740"/>
    </location>
</feature>
<keyword evidence="9" id="KW-1185">Reference proteome</keyword>
<feature type="transmembrane region" description="Helical" evidence="6">
    <location>
        <begin position="258"/>
        <end position="277"/>
    </location>
</feature>
<dbReference type="OrthoDB" id="5429313at2"/>
<evidence type="ECO:0000256" key="1">
    <source>
        <dbReference type="ARBA" id="ARBA00004651"/>
    </source>
</evidence>
<dbReference type="Pfam" id="PF03176">
    <property type="entry name" value="MMPL"/>
    <property type="match status" value="2"/>
</dbReference>
<evidence type="ECO:0000256" key="2">
    <source>
        <dbReference type="ARBA" id="ARBA00022475"/>
    </source>
</evidence>
<dbReference type="PANTHER" id="PTHR33406">
    <property type="entry name" value="MEMBRANE PROTEIN MJ1562-RELATED"/>
    <property type="match status" value="1"/>
</dbReference>
<dbReference type="GO" id="GO:0005886">
    <property type="term" value="C:plasma membrane"/>
    <property type="evidence" value="ECO:0007669"/>
    <property type="project" value="UniProtKB-SubCell"/>
</dbReference>
<evidence type="ECO:0000259" key="7">
    <source>
        <dbReference type="PROSITE" id="PS50156"/>
    </source>
</evidence>
<comment type="subcellular location">
    <subcellularLocation>
        <location evidence="1">Cell membrane</location>
        <topology evidence="1">Multi-pass membrane protein</topology>
    </subcellularLocation>
</comment>
<dbReference type="SUPFAM" id="SSF82866">
    <property type="entry name" value="Multidrug efflux transporter AcrB transmembrane domain"/>
    <property type="match status" value="2"/>
</dbReference>
<dbReference type="InterPro" id="IPR000731">
    <property type="entry name" value="SSD"/>
</dbReference>
<dbReference type="InterPro" id="IPR004869">
    <property type="entry name" value="MMPL_dom"/>
</dbReference>
<feature type="transmembrane region" description="Helical" evidence="6">
    <location>
        <begin position="284"/>
        <end position="304"/>
    </location>
</feature>
<keyword evidence="4 6" id="KW-1133">Transmembrane helix</keyword>
<dbReference type="PANTHER" id="PTHR33406:SF13">
    <property type="entry name" value="MEMBRANE PROTEIN YDFJ"/>
    <property type="match status" value="1"/>
</dbReference>
<dbReference type="AlphaFoldDB" id="A0A5R8Y3A5"/>
<feature type="transmembrane region" description="Helical" evidence="6">
    <location>
        <begin position="764"/>
        <end position="785"/>
    </location>
</feature>